<dbReference type="EMBL" id="CP000390">
    <property type="protein sequence ID" value="ABG62732.1"/>
    <property type="molecule type" value="Genomic_DNA"/>
</dbReference>
<dbReference type="OrthoDB" id="9082001at2"/>
<dbReference type="Gene3D" id="3.90.226.10">
    <property type="entry name" value="2-enoyl-CoA Hydratase, Chain A, domain 1"/>
    <property type="match status" value="1"/>
</dbReference>
<feature type="signal peptide" evidence="3">
    <location>
        <begin position="1"/>
        <end position="23"/>
    </location>
</feature>
<dbReference type="InterPro" id="IPR023562">
    <property type="entry name" value="ClpP/TepA"/>
</dbReference>
<feature type="chain" id="PRO_5004180110" description="ATP-dependent Clp protease proteolytic subunit" evidence="3">
    <location>
        <begin position="24"/>
        <end position="234"/>
    </location>
</feature>
<dbReference type="KEGG" id="mes:Meso_1336"/>
<dbReference type="GO" id="GO:0006515">
    <property type="term" value="P:protein quality control for misfolded or incompletely synthesized proteins"/>
    <property type="evidence" value="ECO:0007669"/>
    <property type="project" value="TreeGrafter"/>
</dbReference>
<evidence type="ECO:0000256" key="2">
    <source>
        <dbReference type="RuleBase" id="RU003567"/>
    </source>
</evidence>
<dbReference type="GO" id="GO:0009368">
    <property type="term" value="C:endopeptidase Clp complex"/>
    <property type="evidence" value="ECO:0007669"/>
    <property type="project" value="TreeGrafter"/>
</dbReference>
<protein>
    <recommendedName>
        <fullName evidence="2">ATP-dependent Clp protease proteolytic subunit</fullName>
    </recommendedName>
</protein>
<dbReference type="InterPro" id="IPR029045">
    <property type="entry name" value="ClpP/crotonase-like_dom_sf"/>
</dbReference>
<dbReference type="eggNOG" id="COG0740">
    <property type="taxonomic scope" value="Bacteria"/>
</dbReference>
<evidence type="ECO:0000313" key="4">
    <source>
        <dbReference type="EMBL" id="ABG62732.1"/>
    </source>
</evidence>
<dbReference type="GO" id="GO:0051117">
    <property type="term" value="F:ATPase binding"/>
    <property type="evidence" value="ECO:0007669"/>
    <property type="project" value="TreeGrafter"/>
</dbReference>
<dbReference type="GO" id="GO:0004252">
    <property type="term" value="F:serine-type endopeptidase activity"/>
    <property type="evidence" value="ECO:0007669"/>
    <property type="project" value="InterPro"/>
</dbReference>
<organism evidence="4">
    <name type="scientific">Chelativorans sp. (strain BNC1)</name>
    <dbReference type="NCBI Taxonomy" id="266779"/>
    <lineage>
        <taxon>Bacteria</taxon>
        <taxon>Pseudomonadati</taxon>
        <taxon>Pseudomonadota</taxon>
        <taxon>Alphaproteobacteria</taxon>
        <taxon>Hyphomicrobiales</taxon>
        <taxon>Phyllobacteriaceae</taxon>
        <taxon>Chelativorans</taxon>
    </lineage>
</organism>
<dbReference type="STRING" id="266779.Meso_1336"/>
<dbReference type="InterPro" id="IPR001907">
    <property type="entry name" value="ClpP"/>
</dbReference>
<dbReference type="PANTHER" id="PTHR10381">
    <property type="entry name" value="ATP-DEPENDENT CLP PROTEASE PROTEOLYTIC SUBUNIT"/>
    <property type="match status" value="1"/>
</dbReference>
<dbReference type="PRINTS" id="PR00127">
    <property type="entry name" value="CLPPROTEASEP"/>
</dbReference>
<keyword evidence="3" id="KW-0732">Signal</keyword>
<dbReference type="AlphaFoldDB" id="Q11IP3"/>
<sequence length="234" mass="25877" precursor="true">MRRYLLYSFLCAGFAISSPPAGADIISVAPDEEQLSETALAKVFFVGEVTERKVAELVSVLDRLNSEHKALQSIYLYINSPGGDMDSAQAAYWAIKSSPIPVIAVNISTVASVAAVMFCGAAERAAFPNTYFILKPASVTLPEMSMQPVHFELSRELLKSYNEVFESVYRECTSLSADEISAVIESEDNRLLVRASEAREKGIISSEMREIVVSPLSYTILDREDLDVRFRSRD</sequence>
<dbReference type="HOGENOM" id="CLU_108464_0_0_5"/>
<dbReference type="GO" id="GO:0004176">
    <property type="term" value="F:ATP-dependent peptidase activity"/>
    <property type="evidence" value="ECO:0007669"/>
    <property type="project" value="InterPro"/>
</dbReference>
<dbReference type="CDD" id="cd07016">
    <property type="entry name" value="S14_ClpP_1"/>
    <property type="match status" value="1"/>
</dbReference>
<dbReference type="SUPFAM" id="SSF52096">
    <property type="entry name" value="ClpP/crotonase"/>
    <property type="match status" value="1"/>
</dbReference>
<dbReference type="PANTHER" id="PTHR10381:SF11">
    <property type="entry name" value="ATP-DEPENDENT CLP PROTEASE PROTEOLYTIC SUBUNIT, MITOCHONDRIAL"/>
    <property type="match status" value="1"/>
</dbReference>
<evidence type="ECO:0000256" key="1">
    <source>
        <dbReference type="ARBA" id="ARBA00007039"/>
    </source>
</evidence>
<dbReference type="Pfam" id="PF00574">
    <property type="entry name" value="CLP_protease"/>
    <property type="match status" value="1"/>
</dbReference>
<evidence type="ECO:0000256" key="3">
    <source>
        <dbReference type="SAM" id="SignalP"/>
    </source>
</evidence>
<comment type="similarity">
    <text evidence="1 2">Belongs to the peptidase S14 family.</text>
</comment>
<gene>
    <name evidence="4" type="ordered locus">Meso_1336</name>
</gene>
<proteinExistence type="inferred from homology"/>
<name>Q11IP3_CHESB</name>
<reference evidence="4" key="1">
    <citation type="submission" date="2006-06" db="EMBL/GenBank/DDBJ databases">
        <title>Complete sequence of chromosome of Chelativorans sp. BNC1.</title>
        <authorList>
            <consortium name="US DOE Joint Genome Institute"/>
            <person name="Copeland A."/>
            <person name="Lucas S."/>
            <person name="Lapidus A."/>
            <person name="Barry K."/>
            <person name="Detter J.C."/>
            <person name="Glavina del Rio T."/>
            <person name="Hammon N."/>
            <person name="Israni S."/>
            <person name="Dalin E."/>
            <person name="Tice H."/>
            <person name="Pitluck S."/>
            <person name="Chertkov O."/>
            <person name="Brettin T."/>
            <person name="Bruce D."/>
            <person name="Han C."/>
            <person name="Tapia R."/>
            <person name="Gilna P."/>
            <person name="Schmutz J."/>
            <person name="Larimer F."/>
            <person name="Land M."/>
            <person name="Hauser L."/>
            <person name="Kyrpides N."/>
            <person name="Mikhailova N."/>
            <person name="Richardson P."/>
        </authorList>
    </citation>
    <scope>NUCLEOTIDE SEQUENCE</scope>
    <source>
        <strain evidence="4">BNC1</strain>
    </source>
</reference>
<accession>Q11IP3</accession>